<dbReference type="SUPFAM" id="SSF55811">
    <property type="entry name" value="Nudix"/>
    <property type="match status" value="1"/>
</dbReference>
<feature type="domain" description="Nudix hydrolase" evidence="2">
    <location>
        <begin position="88"/>
        <end position="211"/>
    </location>
</feature>
<organism evidence="3 4">
    <name type="scientific">Sutterella seckii</name>
    <dbReference type="NCBI Taxonomy" id="1944635"/>
    <lineage>
        <taxon>Bacteria</taxon>
        <taxon>Pseudomonadati</taxon>
        <taxon>Pseudomonadota</taxon>
        <taxon>Betaproteobacteria</taxon>
        <taxon>Burkholderiales</taxon>
        <taxon>Sutterellaceae</taxon>
        <taxon>Sutterella</taxon>
    </lineage>
</organism>
<evidence type="ECO:0000256" key="1">
    <source>
        <dbReference type="SAM" id="MobiDB-lite"/>
    </source>
</evidence>
<dbReference type="GO" id="GO:0016787">
    <property type="term" value="F:hydrolase activity"/>
    <property type="evidence" value="ECO:0007669"/>
    <property type="project" value="UniProtKB-KW"/>
</dbReference>
<keyword evidence="3" id="KW-0378">Hydrolase</keyword>
<proteinExistence type="predicted"/>
<sequence length="224" mass="25009">MQEEALYFHPARDENGDPVPVFSPTSGSAPGTWLNPDEAATWSVTHPGILPERLNGIPFTHEELGEDDWRALMKRCRKFPEPPEPESPKRRTSGLVIIESDQRIWLAHPTNQFGDVEATFPKGRLEPGLSLVVNAVKEGWEESGIVAEPLSYLCDIERTKTITRYYLARRTAGSPKDAGWESQAVSLVPPHELLHFLNRPNDRKVLPFIALALRSRSGLSPAAQ</sequence>
<accession>A0A6I1EQG9</accession>
<dbReference type="RefSeq" id="WP_152158857.1">
    <property type="nucleotide sequence ID" value="NZ_WEHX01000079.1"/>
</dbReference>
<evidence type="ECO:0000313" key="3">
    <source>
        <dbReference type="EMBL" id="KAB7655892.1"/>
    </source>
</evidence>
<dbReference type="AlphaFoldDB" id="A0A6I1EQG9"/>
<evidence type="ECO:0000313" key="4">
    <source>
        <dbReference type="Proteomes" id="UP000430564"/>
    </source>
</evidence>
<reference evidence="3 4" key="1">
    <citation type="submission" date="2019-10" db="EMBL/GenBank/DDBJ databases">
        <title>Genome diversity of Sutterella seckii.</title>
        <authorList>
            <person name="Chaplin A.V."/>
            <person name="Sokolova S.R."/>
            <person name="Mosin K.A."/>
            <person name="Ivanova E.L."/>
            <person name="Kochetkova T.O."/>
            <person name="Goltsov A.Y."/>
            <person name="Trofimov D.Y."/>
            <person name="Efimov B.A."/>
        </authorList>
    </citation>
    <scope>NUCLEOTIDE SEQUENCE [LARGE SCALE GENOMIC DNA]</scope>
    <source>
        <strain evidence="3 4">ASD393</strain>
    </source>
</reference>
<dbReference type="InterPro" id="IPR000086">
    <property type="entry name" value="NUDIX_hydrolase_dom"/>
</dbReference>
<comment type="caution">
    <text evidence="3">The sequence shown here is derived from an EMBL/GenBank/DDBJ whole genome shotgun (WGS) entry which is preliminary data.</text>
</comment>
<dbReference type="PROSITE" id="PS51462">
    <property type="entry name" value="NUDIX"/>
    <property type="match status" value="1"/>
</dbReference>
<dbReference type="EMBL" id="WEHX01000079">
    <property type="protein sequence ID" value="KAB7655892.1"/>
    <property type="molecule type" value="Genomic_DNA"/>
</dbReference>
<protein>
    <submittedName>
        <fullName evidence="3">NUDIX hydrolase</fullName>
    </submittedName>
</protein>
<gene>
    <name evidence="3" type="ORF">GBM95_09325</name>
</gene>
<evidence type="ECO:0000259" key="2">
    <source>
        <dbReference type="PROSITE" id="PS51462"/>
    </source>
</evidence>
<dbReference type="Proteomes" id="UP000430564">
    <property type="component" value="Unassembled WGS sequence"/>
</dbReference>
<dbReference type="OrthoDB" id="6934663at2"/>
<dbReference type="Pfam" id="PF00293">
    <property type="entry name" value="NUDIX"/>
    <property type="match status" value="1"/>
</dbReference>
<name>A0A6I1EQG9_9BURK</name>
<dbReference type="InterPro" id="IPR015797">
    <property type="entry name" value="NUDIX_hydrolase-like_dom_sf"/>
</dbReference>
<dbReference type="Gene3D" id="3.90.79.10">
    <property type="entry name" value="Nucleoside Triphosphate Pyrophosphohydrolase"/>
    <property type="match status" value="1"/>
</dbReference>
<feature type="region of interest" description="Disordered" evidence="1">
    <location>
        <begin position="1"/>
        <end position="32"/>
    </location>
</feature>